<evidence type="ECO:0000256" key="5">
    <source>
        <dbReference type="ARBA" id="ARBA00022519"/>
    </source>
</evidence>
<evidence type="ECO:0000259" key="10">
    <source>
        <dbReference type="Pfam" id="PF02501"/>
    </source>
</evidence>
<dbReference type="Pfam" id="PF07963">
    <property type="entry name" value="N_methyl"/>
    <property type="match status" value="1"/>
</dbReference>
<evidence type="ECO:0000256" key="8">
    <source>
        <dbReference type="ARBA" id="ARBA00023136"/>
    </source>
</evidence>
<evidence type="ECO:0000256" key="1">
    <source>
        <dbReference type="ARBA" id="ARBA00004377"/>
    </source>
</evidence>
<evidence type="ECO:0000256" key="7">
    <source>
        <dbReference type="ARBA" id="ARBA00022989"/>
    </source>
</evidence>
<comment type="PTM">
    <text evidence="9">Cleaved by prepilin peptidase.</text>
</comment>
<keyword evidence="5 9" id="KW-0997">Cell inner membrane</keyword>
<keyword evidence="12" id="KW-1185">Reference proteome</keyword>
<sequence length="144" mass="15900">MNNAKLTMPATHFRQPLCPPKQSISGFTLIEVMLALTIFAFAGTALMKVAGTSLLGSAHLEELSVATWVASNELVEANLLQTWPPKKKSGKTEMAGREWHWQHVILPTEDKNMRAITVEVRANEDDKNSIASLITYVSNPQAQK</sequence>
<dbReference type="PROSITE" id="PS00409">
    <property type="entry name" value="PROKAR_NTER_METHYL"/>
    <property type="match status" value="1"/>
</dbReference>
<dbReference type="InterPro" id="IPR045584">
    <property type="entry name" value="Pilin-like"/>
</dbReference>
<dbReference type="Pfam" id="PF02501">
    <property type="entry name" value="T2SSI"/>
    <property type="match status" value="1"/>
</dbReference>
<keyword evidence="7 9" id="KW-1133">Transmembrane helix</keyword>
<keyword evidence="4 9" id="KW-0488">Methylation</keyword>
<evidence type="ECO:0000256" key="6">
    <source>
        <dbReference type="ARBA" id="ARBA00022692"/>
    </source>
</evidence>
<dbReference type="InterPro" id="IPR003413">
    <property type="entry name" value="T2SS_GspI_C"/>
</dbReference>
<organism evidence="11 12">
    <name type="scientific">Thalassotalea psychrophila</name>
    <dbReference type="NCBI Taxonomy" id="3065647"/>
    <lineage>
        <taxon>Bacteria</taxon>
        <taxon>Pseudomonadati</taxon>
        <taxon>Pseudomonadota</taxon>
        <taxon>Gammaproteobacteria</taxon>
        <taxon>Alteromonadales</taxon>
        <taxon>Colwelliaceae</taxon>
        <taxon>Thalassotalea</taxon>
    </lineage>
</organism>
<feature type="transmembrane region" description="Helical" evidence="9">
    <location>
        <begin position="24"/>
        <end position="47"/>
    </location>
</feature>
<dbReference type="SUPFAM" id="SSF54523">
    <property type="entry name" value="Pili subunits"/>
    <property type="match status" value="1"/>
</dbReference>
<dbReference type="Proteomes" id="UP001258994">
    <property type="component" value="Chromosome"/>
</dbReference>
<keyword evidence="6 9" id="KW-0812">Transmembrane</keyword>
<comment type="similarity">
    <text evidence="2 9">Belongs to the GSP I family.</text>
</comment>
<dbReference type="PANTHER" id="PTHR38779">
    <property type="entry name" value="TYPE II SECRETION SYSTEM PROTEIN I-RELATED"/>
    <property type="match status" value="1"/>
</dbReference>
<accession>A0ABY9TUR7</accession>
<evidence type="ECO:0000313" key="11">
    <source>
        <dbReference type="EMBL" id="WNC72586.1"/>
    </source>
</evidence>
<reference evidence="12" key="1">
    <citation type="submission" date="2023-09" db="EMBL/GenBank/DDBJ databases">
        <authorList>
            <person name="Li S."/>
            <person name="Li X."/>
            <person name="Zhang C."/>
            <person name="Zhao Z."/>
        </authorList>
    </citation>
    <scope>NUCLEOTIDE SEQUENCE [LARGE SCALE GENOMIC DNA]</scope>
    <source>
        <strain evidence="12">SQ149</strain>
    </source>
</reference>
<comment type="function">
    <text evidence="9">Component of the type II secretion system required for the energy-dependent secretion of extracellular factors such as proteases and toxins from the periplasm.</text>
</comment>
<name>A0ABY9TUR7_9GAMM</name>
<dbReference type="InterPro" id="IPR010052">
    <property type="entry name" value="T2SS_protein-GspI"/>
</dbReference>
<protein>
    <recommendedName>
        <fullName evidence="9">Type II secretion system protein I</fullName>
        <shortName evidence="9">T2SS minor pseudopilin I</shortName>
    </recommendedName>
</protein>
<keyword evidence="3" id="KW-1003">Cell membrane</keyword>
<proteinExistence type="inferred from homology"/>
<evidence type="ECO:0000256" key="2">
    <source>
        <dbReference type="ARBA" id="ARBA00008358"/>
    </source>
</evidence>
<gene>
    <name evidence="11" type="primary">gspI</name>
    <name evidence="11" type="ORF">RGQ13_01020</name>
</gene>
<feature type="domain" description="Type II secretion system protein GspI C-terminal" evidence="10">
    <location>
        <begin position="60"/>
        <end position="138"/>
    </location>
</feature>
<dbReference type="NCBIfam" id="TIGR01707">
    <property type="entry name" value="gspI"/>
    <property type="match status" value="1"/>
</dbReference>
<comment type="subcellular location">
    <subcellularLocation>
        <location evidence="1 9">Cell inner membrane</location>
        <topology evidence="1 9">Single-pass membrane protein</topology>
    </subcellularLocation>
</comment>
<dbReference type="RefSeq" id="WP_348391703.1">
    <property type="nucleotide sequence ID" value="NZ_CP134145.1"/>
</dbReference>
<evidence type="ECO:0000313" key="12">
    <source>
        <dbReference type="Proteomes" id="UP001258994"/>
    </source>
</evidence>
<evidence type="ECO:0000256" key="9">
    <source>
        <dbReference type="RuleBase" id="RU368030"/>
    </source>
</evidence>
<evidence type="ECO:0000256" key="4">
    <source>
        <dbReference type="ARBA" id="ARBA00022481"/>
    </source>
</evidence>
<dbReference type="EMBL" id="CP134145">
    <property type="protein sequence ID" value="WNC72586.1"/>
    <property type="molecule type" value="Genomic_DNA"/>
</dbReference>
<dbReference type="PANTHER" id="PTHR38779:SF2">
    <property type="entry name" value="TYPE II SECRETION SYSTEM PROTEIN I-RELATED"/>
    <property type="match status" value="1"/>
</dbReference>
<evidence type="ECO:0000256" key="3">
    <source>
        <dbReference type="ARBA" id="ARBA00022475"/>
    </source>
</evidence>
<comment type="subunit">
    <text evidence="9">Type II secretion is composed of four main components: the outer membrane complex, the inner membrane complex, the cytoplasmic secretion ATPase and the periplasm-spanning pseudopilus.</text>
</comment>
<keyword evidence="8 9" id="KW-0472">Membrane</keyword>
<dbReference type="Gene3D" id="3.30.1300.30">
    <property type="entry name" value="GSPII I/J protein-like"/>
    <property type="match status" value="1"/>
</dbReference>
<dbReference type="InterPro" id="IPR012902">
    <property type="entry name" value="N_methyl_site"/>
</dbReference>
<dbReference type="NCBIfam" id="TIGR02532">
    <property type="entry name" value="IV_pilin_GFxxxE"/>
    <property type="match status" value="1"/>
</dbReference>